<comment type="caution">
    <text evidence="1">The sequence shown here is derived from an EMBL/GenBank/DDBJ whole genome shotgun (WGS) entry which is preliminary data.</text>
</comment>
<evidence type="ECO:0000313" key="1">
    <source>
        <dbReference type="EMBL" id="GAN61473.1"/>
    </source>
</evidence>
<gene>
    <name evidence="1" type="ORF">Abci_025_018</name>
    <name evidence="2" type="ORF">ACI01nite_22590</name>
</gene>
<dbReference type="Proteomes" id="UP000321891">
    <property type="component" value="Unassembled WGS sequence"/>
</dbReference>
<accession>A0A6N3SSM0</accession>
<dbReference type="EMBL" id="BAMV01000025">
    <property type="protein sequence ID" value="GAN61473.1"/>
    <property type="molecule type" value="Genomic_DNA"/>
</dbReference>
<organism evidence="1 3">
    <name type="scientific">Acetobacter cibinongensis</name>
    <dbReference type="NCBI Taxonomy" id="146475"/>
    <lineage>
        <taxon>Bacteria</taxon>
        <taxon>Pseudomonadati</taxon>
        <taxon>Pseudomonadota</taxon>
        <taxon>Alphaproteobacteria</taxon>
        <taxon>Acetobacterales</taxon>
        <taxon>Acetobacteraceae</taxon>
        <taxon>Acetobacter</taxon>
    </lineage>
</organism>
<protein>
    <submittedName>
        <fullName evidence="1">Uncharacterized protein</fullName>
    </submittedName>
</protein>
<keyword evidence="4" id="KW-1185">Reference proteome</keyword>
<dbReference type="STRING" id="1231339.Abci_025_018"/>
<name>A0A0D6N7D2_9PROT</name>
<accession>A0A0D6N7D2</accession>
<evidence type="ECO:0000313" key="2">
    <source>
        <dbReference type="EMBL" id="GEL59657.1"/>
    </source>
</evidence>
<reference evidence="2 4" key="2">
    <citation type="submission" date="2019-07" db="EMBL/GenBank/DDBJ databases">
        <title>Whole genome shotgun sequence of Acetobacter cibinongensis NBRC 16605.</title>
        <authorList>
            <person name="Hosoyama A."/>
            <person name="Uohara A."/>
            <person name="Ohji S."/>
            <person name="Ichikawa N."/>
        </authorList>
    </citation>
    <scope>NUCLEOTIDE SEQUENCE [LARGE SCALE GENOMIC DNA]</scope>
    <source>
        <strain evidence="2 4">NBRC 16605</strain>
    </source>
</reference>
<dbReference type="EMBL" id="BJVU01000011">
    <property type="protein sequence ID" value="GEL59657.1"/>
    <property type="molecule type" value="Genomic_DNA"/>
</dbReference>
<dbReference type="Proteomes" id="UP000032671">
    <property type="component" value="Unassembled WGS sequence"/>
</dbReference>
<proteinExistence type="predicted"/>
<sequence>MSGLGAQLEAFSRTEDFEVLSSELNKGTGLFRRKHGRCSTFDPDDEQFVLRTDYLTQAGAIETP</sequence>
<dbReference type="AlphaFoldDB" id="A0A0D6N7D2"/>
<evidence type="ECO:0000313" key="4">
    <source>
        <dbReference type="Proteomes" id="UP000321891"/>
    </source>
</evidence>
<evidence type="ECO:0000313" key="3">
    <source>
        <dbReference type="Proteomes" id="UP000032671"/>
    </source>
</evidence>
<reference evidence="1 3" key="1">
    <citation type="submission" date="2012-11" db="EMBL/GenBank/DDBJ databases">
        <title>Whole genome sequence of Acetobacter cibinongensis 4H-1.</title>
        <authorList>
            <person name="Azuma Y."/>
            <person name="Higashiura N."/>
            <person name="Hirakawa H."/>
            <person name="Matsushita K."/>
        </authorList>
    </citation>
    <scope>NUCLEOTIDE SEQUENCE [LARGE SCALE GENOMIC DNA]</scope>
    <source>
        <strain evidence="1 3">4H-1</strain>
    </source>
</reference>